<reference evidence="1 2" key="1">
    <citation type="submission" date="2018-06" db="EMBL/GenBank/DDBJ databases">
        <title>Genomic Encyclopedia of Archaeal and Bacterial Type Strains, Phase II (KMG-II): from individual species to whole genera.</title>
        <authorList>
            <person name="Goeker M."/>
        </authorList>
    </citation>
    <scope>NUCLEOTIDE SEQUENCE [LARGE SCALE GENOMIC DNA]</scope>
    <source>
        <strain evidence="1 2">DSM 14825</strain>
    </source>
</reference>
<dbReference type="AlphaFoldDB" id="A0A327T7T6"/>
<proteinExistence type="predicted"/>
<sequence length="227" mass="24954">MSGISSCSKGKLVKDPAFGSFSISDFTSQKVTVVEGAGNKLTVPITSVSLVSGENRFRFYDDTTLLLDTLLKLEAFKNHKYFMLRPNDKIKLRVFDDSLHGFNQETLPAAGSVKISLANFSKVLPDKVNVYITTTTYKGPGSEEIKVGDFLRLSASFSGFKTLLVGKDQFLKPIKEFTLLIKDSNDQAVLFSTPLSLPVETAAVYLIYLDDKGTGQTNIRATLLMSK</sequence>
<evidence type="ECO:0000313" key="1">
    <source>
        <dbReference type="EMBL" id="RAJ36972.1"/>
    </source>
</evidence>
<dbReference type="Proteomes" id="UP000249754">
    <property type="component" value="Unassembled WGS sequence"/>
</dbReference>
<name>A0A327T7T6_9SPHI</name>
<organism evidence="1 2">
    <name type="scientific">Pedobacter cryoconitis</name>
    <dbReference type="NCBI Taxonomy" id="188932"/>
    <lineage>
        <taxon>Bacteria</taxon>
        <taxon>Pseudomonadati</taxon>
        <taxon>Bacteroidota</taxon>
        <taxon>Sphingobacteriia</taxon>
        <taxon>Sphingobacteriales</taxon>
        <taxon>Sphingobacteriaceae</taxon>
        <taxon>Pedobacter</taxon>
    </lineage>
</organism>
<gene>
    <name evidence="1" type="ORF">LY11_00047</name>
</gene>
<dbReference type="EMBL" id="QLLR01000001">
    <property type="protein sequence ID" value="RAJ36972.1"/>
    <property type="molecule type" value="Genomic_DNA"/>
</dbReference>
<accession>A0A327T7T6</accession>
<comment type="caution">
    <text evidence="1">The sequence shown here is derived from an EMBL/GenBank/DDBJ whole genome shotgun (WGS) entry which is preliminary data.</text>
</comment>
<protein>
    <submittedName>
        <fullName evidence="1">Uncharacterized protein</fullName>
    </submittedName>
</protein>
<evidence type="ECO:0000313" key="2">
    <source>
        <dbReference type="Proteomes" id="UP000249754"/>
    </source>
</evidence>